<evidence type="ECO:0000256" key="9">
    <source>
        <dbReference type="PROSITE-ProRule" id="PRU01248"/>
    </source>
</evidence>
<dbReference type="GO" id="GO:0003677">
    <property type="term" value="F:DNA binding"/>
    <property type="evidence" value="ECO:0007669"/>
    <property type="project" value="UniProtKB-UniRule"/>
</dbReference>
<feature type="domain" description="Tyr recombinase" evidence="10">
    <location>
        <begin position="105"/>
        <end position="319"/>
    </location>
</feature>
<reference evidence="12 13" key="1">
    <citation type="submission" date="2018-09" db="EMBL/GenBank/DDBJ databases">
        <title>Phylogeny of the Shewanellaceae, and recommendation for two new genera, Pseudoshewanella and Parashewanella.</title>
        <authorList>
            <person name="Wang G."/>
        </authorList>
    </citation>
    <scope>NUCLEOTIDE SEQUENCE [LARGE SCALE GENOMIC DNA]</scope>
    <source>
        <strain evidence="12 13">C51</strain>
    </source>
</reference>
<comment type="subunit">
    <text evidence="8">Forms a cyclic heterotetrameric complex composed of two molecules of XerC and two molecules of XerD.</text>
</comment>
<dbReference type="NCBIfam" id="TIGR02249">
    <property type="entry name" value="integrase_gron"/>
    <property type="match status" value="1"/>
</dbReference>
<dbReference type="GO" id="GO:0015074">
    <property type="term" value="P:DNA integration"/>
    <property type="evidence" value="ECO:0007669"/>
    <property type="project" value="UniProtKB-KW"/>
</dbReference>
<evidence type="ECO:0000256" key="3">
    <source>
        <dbReference type="ARBA" id="ARBA00022490"/>
    </source>
</evidence>
<evidence type="ECO:0000256" key="8">
    <source>
        <dbReference type="ARBA" id="ARBA00038613"/>
    </source>
</evidence>
<dbReference type="GO" id="GO:0005737">
    <property type="term" value="C:cytoplasm"/>
    <property type="evidence" value="ECO:0007669"/>
    <property type="project" value="UniProtKB-SubCell"/>
</dbReference>
<dbReference type="PROSITE" id="PS51898">
    <property type="entry name" value="TYR_RECOMBINASE"/>
    <property type="match status" value="1"/>
</dbReference>
<evidence type="ECO:0000313" key="12">
    <source>
        <dbReference type="EMBL" id="RLV59742.1"/>
    </source>
</evidence>
<dbReference type="OrthoDB" id="9801717at2"/>
<dbReference type="Gene3D" id="1.10.443.10">
    <property type="entry name" value="Intergrase catalytic core"/>
    <property type="match status" value="1"/>
</dbReference>
<dbReference type="InterPro" id="IPR050090">
    <property type="entry name" value="Tyrosine_recombinase_XerCD"/>
</dbReference>
<dbReference type="EMBL" id="QZEI01000028">
    <property type="protein sequence ID" value="RLV59742.1"/>
    <property type="molecule type" value="Genomic_DNA"/>
</dbReference>
<dbReference type="InterPro" id="IPR013762">
    <property type="entry name" value="Integrase-like_cat_sf"/>
</dbReference>
<feature type="domain" description="Core-binding (CB)" evidence="11">
    <location>
        <begin position="4"/>
        <end position="87"/>
    </location>
</feature>
<dbReference type="PANTHER" id="PTHR30349">
    <property type="entry name" value="PHAGE INTEGRASE-RELATED"/>
    <property type="match status" value="1"/>
</dbReference>
<dbReference type="FunFam" id="1.10.443.10:FF:000007">
    <property type="entry name" value="Tyrosine recombinase XerC"/>
    <property type="match status" value="1"/>
</dbReference>
<evidence type="ECO:0000256" key="1">
    <source>
        <dbReference type="ARBA" id="ARBA00004496"/>
    </source>
</evidence>
<dbReference type="Pfam" id="PF13495">
    <property type="entry name" value="Phage_int_SAM_4"/>
    <property type="match status" value="1"/>
</dbReference>
<organism evidence="12 13">
    <name type="scientific">Parashewanella curva</name>
    <dbReference type="NCBI Taxonomy" id="2338552"/>
    <lineage>
        <taxon>Bacteria</taxon>
        <taxon>Pseudomonadati</taxon>
        <taxon>Pseudomonadota</taxon>
        <taxon>Gammaproteobacteria</taxon>
        <taxon>Alteromonadales</taxon>
        <taxon>Shewanellaceae</taxon>
        <taxon>Parashewanella</taxon>
    </lineage>
</organism>
<dbReference type="Proteomes" id="UP000281474">
    <property type="component" value="Unassembled WGS sequence"/>
</dbReference>
<evidence type="ECO:0000256" key="7">
    <source>
        <dbReference type="ARBA" id="ARBA00037721"/>
    </source>
</evidence>
<keyword evidence="4" id="KW-0229">DNA integration</keyword>
<evidence type="ECO:0000256" key="4">
    <source>
        <dbReference type="ARBA" id="ARBA00022908"/>
    </source>
</evidence>
<accession>A0A3L8Q063</accession>
<dbReference type="PROSITE" id="PS51900">
    <property type="entry name" value="CB"/>
    <property type="match status" value="1"/>
</dbReference>
<dbReference type="InterPro" id="IPR010998">
    <property type="entry name" value="Integrase_recombinase_N"/>
</dbReference>
<comment type="caution">
    <text evidence="12">The sequence shown here is derived from an EMBL/GenBank/DDBJ whole genome shotgun (WGS) entry which is preliminary data.</text>
</comment>
<dbReference type="Gene3D" id="1.10.150.130">
    <property type="match status" value="1"/>
</dbReference>
<dbReference type="SUPFAM" id="SSF56349">
    <property type="entry name" value="DNA breaking-rejoining enzymes"/>
    <property type="match status" value="1"/>
</dbReference>
<gene>
    <name evidence="12" type="ORF">D5018_10780</name>
</gene>
<protein>
    <submittedName>
        <fullName evidence="12">Integron integrase</fullName>
    </submittedName>
</protein>
<evidence type="ECO:0000256" key="6">
    <source>
        <dbReference type="ARBA" id="ARBA00023172"/>
    </source>
</evidence>
<keyword evidence="13" id="KW-1185">Reference proteome</keyword>
<dbReference type="InterPro" id="IPR002104">
    <property type="entry name" value="Integrase_catalytic"/>
</dbReference>
<dbReference type="Pfam" id="PF00589">
    <property type="entry name" value="Phage_integrase"/>
    <property type="match status" value="1"/>
</dbReference>
<dbReference type="AlphaFoldDB" id="A0A3L8Q063"/>
<dbReference type="GO" id="GO:0006310">
    <property type="term" value="P:DNA recombination"/>
    <property type="evidence" value="ECO:0007669"/>
    <property type="project" value="UniProtKB-KW"/>
</dbReference>
<name>A0A3L8Q063_9GAMM</name>
<proteinExistence type="inferred from homology"/>
<keyword evidence="6" id="KW-0233">DNA recombination</keyword>
<evidence type="ECO:0000259" key="10">
    <source>
        <dbReference type="PROSITE" id="PS51898"/>
    </source>
</evidence>
<evidence type="ECO:0000256" key="2">
    <source>
        <dbReference type="ARBA" id="ARBA00008857"/>
    </source>
</evidence>
<dbReference type="InterPro" id="IPR011946">
    <property type="entry name" value="Integrase_integron-type"/>
</dbReference>
<evidence type="ECO:0000313" key="13">
    <source>
        <dbReference type="Proteomes" id="UP000281474"/>
    </source>
</evidence>
<sequence length="324" mass="37288">MILMSHSPFLTHISEFMVTRHFAKRTIETYLHWIKAFIIFNGKQHPSKLAEREVELFLSYLSNQKNVAPATQKLALNALHFLYNDFLSQPLSMDLQFNRSKREAKLPVVLTKSEIASLLKHVQANRSLVAKLMYGSGLRLMEAVRLRVKDIDFDYHSLLIWNGKGGRHRRVTLASELVEPLKQQIEQARSFFIVDSELENYRGVWLPYALEQKYPNAATSFKWHYLFPSTRMSVDPHSGQLRRHHIDETSVRKAVKAAARKAKISKDVNCHTLRHSFATHLLQRGADIRTVQEQLGHQDVRTTQIYTHVIQAGASGVRSPLSDL</sequence>
<evidence type="ECO:0000256" key="5">
    <source>
        <dbReference type="ARBA" id="ARBA00023125"/>
    </source>
</evidence>
<keyword evidence="5 9" id="KW-0238">DNA-binding</keyword>
<evidence type="ECO:0000259" key="11">
    <source>
        <dbReference type="PROSITE" id="PS51900"/>
    </source>
</evidence>
<dbReference type="InterPro" id="IPR004107">
    <property type="entry name" value="Integrase_SAM-like_N"/>
</dbReference>
<keyword evidence="3" id="KW-0963">Cytoplasm</keyword>
<comment type="subcellular location">
    <subcellularLocation>
        <location evidence="1">Cytoplasm</location>
    </subcellularLocation>
</comment>
<dbReference type="PANTHER" id="PTHR30349:SF64">
    <property type="entry name" value="PROPHAGE INTEGRASE INTD-RELATED"/>
    <property type="match status" value="1"/>
</dbReference>
<comment type="similarity">
    <text evidence="2">Belongs to the 'phage' integrase family.</text>
</comment>
<comment type="function">
    <text evidence="7">Site-specific tyrosine recombinase, which acts by catalyzing the cutting and rejoining of the recombining DNA molecules. The XerC-XerD complex is essential to convert dimers of the bacterial chromosome into monomers to permit their segregation at cell division. It also contributes to the segregational stability of plasmids.</text>
</comment>
<dbReference type="InterPro" id="IPR044068">
    <property type="entry name" value="CB"/>
</dbReference>
<dbReference type="InterPro" id="IPR011010">
    <property type="entry name" value="DNA_brk_join_enz"/>
</dbReference>